<evidence type="ECO:0000313" key="3">
    <source>
        <dbReference type="EMBL" id="KAL0579930.1"/>
    </source>
</evidence>
<organism evidence="3 4">
    <name type="scientific">Marasmius crinis-equi</name>
    <dbReference type="NCBI Taxonomy" id="585013"/>
    <lineage>
        <taxon>Eukaryota</taxon>
        <taxon>Fungi</taxon>
        <taxon>Dikarya</taxon>
        <taxon>Basidiomycota</taxon>
        <taxon>Agaricomycotina</taxon>
        <taxon>Agaricomycetes</taxon>
        <taxon>Agaricomycetidae</taxon>
        <taxon>Agaricales</taxon>
        <taxon>Marasmiineae</taxon>
        <taxon>Marasmiaceae</taxon>
        <taxon>Marasmius</taxon>
    </lineage>
</organism>
<dbReference type="PANTHER" id="PTHR40465:SF1">
    <property type="entry name" value="DUF6534 DOMAIN-CONTAINING PROTEIN"/>
    <property type="match status" value="1"/>
</dbReference>
<reference evidence="3 4" key="1">
    <citation type="submission" date="2024-02" db="EMBL/GenBank/DDBJ databases">
        <title>A draft genome for the cacao thread blight pathogen Marasmius crinis-equi.</title>
        <authorList>
            <person name="Cohen S.P."/>
            <person name="Baruah I.K."/>
            <person name="Amoako-Attah I."/>
            <person name="Bukari Y."/>
            <person name="Meinhardt L.W."/>
            <person name="Bailey B.A."/>
        </authorList>
    </citation>
    <scope>NUCLEOTIDE SEQUENCE [LARGE SCALE GENOMIC DNA]</scope>
    <source>
        <strain evidence="3 4">GH-76</strain>
    </source>
</reference>
<evidence type="ECO:0000259" key="2">
    <source>
        <dbReference type="Pfam" id="PF20152"/>
    </source>
</evidence>
<feature type="transmembrane region" description="Helical" evidence="1">
    <location>
        <begin position="188"/>
        <end position="214"/>
    </location>
</feature>
<dbReference type="Pfam" id="PF20152">
    <property type="entry name" value="DUF6534"/>
    <property type="match status" value="1"/>
</dbReference>
<feature type="domain" description="DUF6534" evidence="2">
    <location>
        <begin position="161"/>
        <end position="246"/>
    </location>
</feature>
<feature type="transmembrane region" description="Helical" evidence="1">
    <location>
        <begin position="52"/>
        <end position="72"/>
    </location>
</feature>
<evidence type="ECO:0000313" key="4">
    <source>
        <dbReference type="Proteomes" id="UP001465976"/>
    </source>
</evidence>
<dbReference type="Proteomes" id="UP001465976">
    <property type="component" value="Unassembled WGS sequence"/>
</dbReference>
<feature type="transmembrane region" description="Helical" evidence="1">
    <location>
        <begin position="92"/>
        <end position="115"/>
    </location>
</feature>
<keyword evidence="1" id="KW-0472">Membrane</keyword>
<dbReference type="PANTHER" id="PTHR40465">
    <property type="entry name" value="CHROMOSOME 1, WHOLE GENOME SHOTGUN SEQUENCE"/>
    <property type="match status" value="1"/>
</dbReference>
<proteinExistence type="predicted"/>
<keyword evidence="1" id="KW-0812">Transmembrane</keyword>
<evidence type="ECO:0000256" key="1">
    <source>
        <dbReference type="SAM" id="Phobius"/>
    </source>
</evidence>
<keyword evidence="1" id="KW-1133">Transmembrane helix</keyword>
<keyword evidence="4" id="KW-1185">Reference proteome</keyword>
<feature type="transmembrane region" description="Helical" evidence="1">
    <location>
        <begin position="220"/>
        <end position="242"/>
    </location>
</feature>
<protein>
    <recommendedName>
        <fullName evidence="2">DUF6534 domain-containing protein</fullName>
    </recommendedName>
</protein>
<name>A0ABR3FWV5_9AGAR</name>
<gene>
    <name evidence="3" type="ORF">V5O48_002101</name>
</gene>
<accession>A0ABR3FWV5</accession>
<sequence length="308" mass="33970">MSGETCAPIAFPPLHNTFGALFIGVSLAGALWGITSIQTYNYFMRYYKVDRPIINIMVGAVYALDTAHQFMISHLLYTYLVSNFGNPVILGTLVWSILIMVLLTGFIGLIVQTLLRKGVSSSPSRFVCVGHPDKTSRWHFTTFAQLALVGGLSRAVNVLGAVSDVSITVVLSFYLWKSKSGIKRTDAIMNRLILFCVRTGLLTTACAILSLITISVFPDTFIYITFYATLARYYSFSLLATLNARAELVNGTGYSSFATSLTLEGAGNSVQSRRPHTENNTSIRHITIKQDIEMTHDYEMKANTSLKV</sequence>
<comment type="caution">
    <text evidence="3">The sequence shown here is derived from an EMBL/GenBank/DDBJ whole genome shotgun (WGS) entry which is preliminary data.</text>
</comment>
<dbReference type="InterPro" id="IPR045339">
    <property type="entry name" value="DUF6534"/>
</dbReference>
<dbReference type="EMBL" id="JBAHYK010000044">
    <property type="protein sequence ID" value="KAL0579930.1"/>
    <property type="molecule type" value="Genomic_DNA"/>
</dbReference>
<feature type="transmembrane region" description="Helical" evidence="1">
    <location>
        <begin position="20"/>
        <end position="40"/>
    </location>
</feature>